<keyword evidence="3" id="KW-1003">Cell membrane</keyword>
<dbReference type="AlphaFoldDB" id="A0A7S3HA36"/>
<dbReference type="InterPro" id="IPR011577">
    <property type="entry name" value="Cyt_b561_bac/Ni-Hgenase"/>
</dbReference>
<gene>
    <name evidence="14" type="ORF">SELO1098_LOCUS18307</name>
</gene>
<evidence type="ECO:0000256" key="9">
    <source>
        <dbReference type="ARBA" id="ARBA00023004"/>
    </source>
</evidence>
<dbReference type="InterPro" id="IPR052168">
    <property type="entry name" value="Cytochrome_b561_oxidase"/>
</dbReference>
<evidence type="ECO:0000256" key="6">
    <source>
        <dbReference type="ARBA" id="ARBA00022723"/>
    </source>
</evidence>
<evidence type="ECO:0000256" key="11">
    <source>
        <dbReference type="ARBA" id="ARBA00037975"/>
    </source>
</evidence>
<protein>
    <recommendedName>
        <fullName evidence="13">Cytochrome b561 bacterial/Ni-hydrogenase domain-containing protein</fullName>
    </recommendedName>
</protein>
<comment type="similarity">
    <text evidence="11">Belongs to the cytochrome b561 family.</text>
</comment>
<dbReference type="EMBL" id="HBIC01035753">
    <property type="protein sequence ID" value="CAE0289464.1"/>
    <property type="molecule type" value="Transcribed_RNA"/>
</dbReference>
<feature type="domain" description="Cytochrome b561 bacterial/Ni-hydrogenase" evidence="13">
    <location>
        <begin position="40"/>
        <end position="206"/>
    </location>
</feature>
<accession>A0A7S3HA36</accession>
<evidence type="ECO:0000259" key="13">
    <source>
        <dbReference type="Pfam" id="PF01292"/>
    </source>
</evidence>
<dbReference type="PANTHER" id="PTHR30529:SF1">
    <property type="entry name" value="CYTOCHROME B561 HOMOLOG 2"/>
    <property type="match status" value="1"/>
</dbReference>
<evidence type="ECO:0000256" key="5">
    <source>
        <dbReference type="ARBA" id="ARBA00022692"/>
    </source>
</evidence>
<dbReference type="SUPFAM" id="SSF81342">
    <property type="entry name" value="Transmembrane di-heme cytochromes"/>
    <property type="match status" value="1"/>
</dbReference>
<dbReference type="GO" id="GO:0005886">
    <property type="term" value="C:plasma membrane"/>
    <property type="evidence" value="ECO:0007669"/>
    <property type="project" value="UniProtKB-SubCell"/>
</dbReference>
<dbReference type="PANTHER" id="PTHR30529">
    <property type="entry name" value="CYTOCHROME B561"/>
    <property type="match status" value="1"/>
</dbReference>
<organism evidence="14">
    <name type="scientific">Spumella elongata</name>
    <dbReference type="NCBI Taxonomy" id="89044"/>
    <lineage>
        <taxon>Eukaryota</taxon>
        <taxon>Sar</taxon>
        <taxon>Stramenopiles</taxon>
        <taxon>Ochrophyta</taxon>
        <taxon>Chrysophyceae</taxon>
        <taxon>Chromulinales</taxon>
        <taxon>Chromulinaceae</taxon>
        <taxon>Spumella</taxon>
    </lineage>
</organism>
<keyword evidence="5 12" id="KW-0812">Transmembrane</keyword>
<dbReference type="InterPro" id="IPR016174">
    <property type="entry name" value="Di-haem_cyt_TM"/>
</dbReference>
<evidence type="ECO:0000256" key="10">
    <source>
        <dbReference type="ARBA" id="ARBA00023136"/>
    </source>
</evidence>
<feature type="transmembrane region" description="Helical" evidence="12">
    <location>
        <begin position="46"/>
        <end position="65"/>
    </location>
</feature>
<keyword evidence="2" id="KW-0813">Transport</keyword>
<dbReference type="Pfam" id="PF01292">
    <property type="entry name" value="Ni_hydr_CYTB"/>
    <property type="match status" value="1"/>
</dbReference>
<feature type="transmembrane region" description="Helical" evidence="12">
    <location>
        <begin position="122"/>
        <end position="141"/>
    </location>
</feature>
<keyword evidence="8 12" id="KW-1133">Transmembrane helix</keyword>
<feature type="transmembrane region" description="Helical" evidence="12">
    <location>
        <begin position="77"/>
        <end position="97"/>
    </location>
</feature>
<evidence type="ECO:0000256" key="2">
    <source>
        <dbReference type="ARBA" id="ARBA00022448"/>
    </source>
</evidence>
<comment type="subcellular location">
    <subcellularLocation>
        <location evidence="1">Cell membrane</location>
        <topology evidence="1">Multi-pass membrane protein</topology>
    </subcellularLocation>
</comment>
<evidence type="ECO:0000313" key="14">
    <source>
        <dbReference type="EMBL" id="CAE0289464.1"/>
    </source>
</evidence>
<keyword evidence="6" id="KW-0479">Metal-binding</keyword>
<evidence type="ECO:0000256" key="4">
    <source>
        <dbReference type="ARBA" id="ARBA00022617"/>
    </source>
</evidence>
<evidence type="ECO:0000256" key="7">
    <source>
        <dbReference type="ARBA" id="ARBA00022982"/>
    </source>
</evidence>
<name>A0A7S3HA36_9STRA</name>
<dbReference type="GO" id="GO:0022904">
    <property type="term" value="P:respiratory electron transport chain"/>
    <property type="evidence" value="ECO:0007669"/>
    <property type="project" value="InterPro"/>
</dbReference>
<keyword evidence="4" id="KW-0349">Heme</keyword>
<evidence type="ECO:0000256" key="3">
    <source>
        <dbReference type="ARBA" id="ARBA00022475"/>
    </source>
</evidence>
<dbReference type="GO" id="GO:0009055">
    <property type="term" value="F:electron transfer activity"/>
    <property type="evidence" value="ECO:0007669"/>
    <property type="project" value="InterPro"/>
</dbReference>
<reference evidence="14" key="1">
    <citation type="submission" date="2021-01" db="EMBL/GenBank/DDBJ databases">
        <authorList>
            <person name="Corre E."/>
            <person name="Pelletier E."/>
            <person name="Niang G."/>
            <person name="Scheremetjew M."/>
            <person name="Finn R."/>
            <person name="Kale V."/>
            <person name="Holt S."/>
            <person name="Cochrane G."/>
            <person name="Meng A."/>
            <person name="Brown T."/>
            <person name="Cohen L."/>
        </authorList>
    </citation>
    <scope>NUCLEOTIDE SEQUENCE</scope>
    <source>
        <strain evidence="14">CCAP 955/1</strain>
    </source>
</reference>
<evidence type="ECO:0000256" key="12">
    <source>
        <dbReference type="SAM" id="Phobius"/>
    </source>
</evidence>
<proteinExistence type="inferred from homology"/>
<evidence type="ECO:0000256" key="1">
    <source>
        <dbReference type="ARBA" id="ARBA00004651"/>
    </source>
</evidence>
<dbReference type="GO" id="GO:0046872">
    <property type="term" value="F:metal ion binding"/>
    <property type="evidence" value="ECO:0007669"/>
    <property type="project" value="UniProtKB-KW"/>
</dbReference>
<sequence length="209" mass="23052">MFNQVRKTVISKYQAGVARIRQMSTATSNAPANGLELGQYSGGMKLFHFATGGSLLVCVGLVNLAQYQKGKKKMDTMYYHKSFGLLAAGLMVPRIFIRLTSKIPNPIPGPTWEVMAAHATHAALYAFMIFMPVSGIVMGYYGGKGLPFFWTTVPGAEKADGKIAKQAFENHKLIGHYAQWLIPAHVGAVGFHFFIKGRNILPRIFPTWK</sequence>
<dbReference type="GO" id="GO:0020037">
    <property type="term" value="F:heme binding"/>
    <property type="evidence" value="ECO:0007669"/>
    <property type="project" value="TreeGrafter"/>
</dbReference>
<keyword evidence="10 12" id="KW-0472">Membrane</keyword>
<evidence type="ECO:0000256" key="8">
    <source>
        <dbReference type="ARBA" id="ARBA00022989"/>
    </source>
</evidence>
<keyword evidence="7" id="KW-0249">Electron transport</keyword>
<keyword evidence="9" id="KW-0408">Iron</keyword>